<dbReference type="AlphaFoldDB" id="M2NI78"/>
<dbReference type="EMBL" id="KB445552">
    <property type="protein sequence ID" value="EMC98795.1"/>
    <property type="molecule type" value="Genomic_DNA"/>
</dbReference>
<dbReference type="PANTHER" id="PTHR39465:SF1">
    <property type="entry name" value="DNA LIGASE D 3'-PHOSPHOESTERASE DOMAIN-CONTAINING PROTEIN"/>
    <property type="match status" value="1"/>
</dbReference>
<evidence type="ECO:0000313" key="4">
    <source>
        <dbReference type="Proteomes" id="UP000011761"/>
    </source>
</evidence>
<name>M2NI78_BAUPA</name>
<feature type="domain" description="DNA ligase D 3'-phosphoesterase" evidence="2">
    <location>
        <begin position="110"/>
        <end position="246"/>
    </location>
</feature>
<feature type="region of interest" description="Disordered" evidence="1">
    <location>
        <begin position="193"/>
        <end position="218"/>
    </location>
</feature>
<dbReference type="GeneID" id="19108195"/>
<feature type="compositionally biased region" description="Acidic residues" evidence="1">
    <location>
        <begin position="285"/>
        <end position="295"/>
    </location>
</feature>
<evidence type="ECO:0000313" key="3">
    <source>
        <dbReference type="EMBL" id="EMC98795.1"/>
    </source>
</evidence>
<dbReference type="eggNOG" id="ENOG502SF29">
    <property type="taxonomic scope" value="Eukaryota"/>
</dbReference>
<gene>
    <name evidence="3" type="ORF">BAUCODRAFT_129101</name>
</gene>
<protein>
    <recommendedName>
        <fullName evidence="2">DNA ligase D 3'-phosphoesterase domain-containing protein</fullName>
    </recommendedName>
</protein>
<dbReference type="Proteomes" id="UP000011761">
    <property type="component" value="Unassembled WGS sequence"/>
</dbReference>
<feature type="region of interest" description="Disordered" evidence="1">
    <location>
        <begin position="249"/>
        <end position="298"/>
    </location>
</feature>
<evidence type="ECO:0000259" key="2">
    <source>
        <dbReference type="Pfam" id="PF13298"/>
    </source>
</evidence>
<proteinExistence type="predicted"/>
<evidence type="ECO:0000256" key="1">
    <source>
        <dbReference type="SAM" id="MobiDB-lite"/>
    </source>
</evidence>
<dbReference type="Pfam" id="PF13298">
    <property type="entry name" value="LigD_N"/>
    <property type="match status" value="1"/>
</dbReference>
<sequence length="412" mass="46233">MAQPDSLIRDISPPATRRSSVQTQRLTPSVEHQGTRRIRSGCKDVDDGELEPTLAAVEAGKAEVREHLEYFARHLSAVKRASPQPTISITEFRNLYKRNHNAHGHHFVIHQHDHPISGVHYDLRLQFSETSSVSWAIPYGLPGNANSVRPNRMAIETRVHNLWQKNNLIESASHATGSLLIWDTGEYEVLESRTRQTHNTDDEHSGGDDQPERAAESQNGRLRVAFQSRHIHLRLNGARLPPGYTIALRLPSQNDAGKQPRRKRRRLEPGSAVESTKRHLASFKDDDDSGSDNDQSETASIMTSNVDAAMASESEGEDATIRANNAYPGATNSIGSLHQRHWLLRLDLGNSGFSKARSGNDEGRWIGPWTPFFVRGRDYERSVVTGRLADDVMADEDVDMFVGRKMWRPILE</sequence>
<dbReference type="OMA" id="SIHQRKW"/>
<accession>M2NI78</accession>
<dbReference type="KEGG" id="bcom:BAUCODRAFT_129101"/>
<keyword evidence="4" id="KW-1185">Reference proteome</keyword>
<reference evidence="3 4" key="1">
    <citation type="journal article" date="2012" name="PLoS Pathog.">
        <title>Diverse lifestyles and strategies of plant pathogenesis encoded in the genomes of eighteen Dothideomycetes fungi.</title>
        <authorList>
            <person name="Ohm R.A."/>
            <person name="Feau N."/>
            <person name="Henrissat B."/>
            <person name="Schoch C.L."/>
            <person name="Horwitz B.A."/>
            <person name="Barry K.W."/>
            <person name="Condon B.J."/>
            <person name="Copeland A.C."/>
            <person name="Dhillon B."/>
            <person name="Glaser F."/>
            <person name="Hesse C.N."/>
            <person name="Kosti I."/>
            <person name="LaButti K."/>
            <person name="Lindquist E.A."/>
            <person name="Lucas S."/>
            <person name="Salamov A.A."/>
            <person name="Bradshaw R.E."/>
            <person name="Ciuffetti L."/>
            <person name="Hamelin R.C."/>
            <person name="Kema G.H.J."/>
            <person name="Lawrence C."/>
            <person name="Scott J.A."/>
            <person name="Spatafora J.W."/>
            <person name="Turgeon B.G."/>
            <person name="de Wit P.J.G.M."/>
            <person name="Zhong S."/>
            <person name="Goodwin S.B."/>
            <person name="Grigoriev I.V."/>
        </authorList>
    </citation>
    <scope>NUCLEOTIDE SEQUENCE [LARGE SCALE GENOMIC DNA]</scope>
    <source>
        <strain evidence="3 4">UAMH 10762</strain>
    </source>
</reference>
<dbReference type="InterPro" id="IPR014144">
    <property type="entry name" value="LigD_PE_domain"/>
</dbReference>
<organism evidence="3 4">
    <name type="scientific">Baudoinia panamericana (strain UAMH 10762)</name>
    <name type="common">Angels' share fungus</name>
    <name type="synonym">Baudoinia compniacensis (strain UAMH 10762)</name>
    <dbReference type="NCBI Taxonomy" id="717646"/>
    <lineage>
        <taxon>Eukaryota</taxon>
        <taxon>Fungi</taxon>
        <taxon>Dikarya</taxon>
        <taxon>Ascomycota</taxon>
        <taxon>Pezizomycotina</taxon>
        <taxon>Dothideomycetes</taxon>
        <taxon>Dothideomycetidae</taxon>
        <taxon>Mycosphaerellales</taxon>
        <taxon>Teratosphaeriaceae</taxon>
        <taxon>Baudoinia</taxon>
    </lineage>
</organism>
<feature type="compositionally biased region" description="Basic and acidic residues" evidence="1">
    <location>
        <begin position="193"/>
        <end position="215"/>
    </location>
</feature>
<dbReference type="OrthoDB" id="2588098at2759"/>
<feature type="compositionally biased region" description="Polar residues" evidence="1">
    <location>
        <begin position="17"/>
        <end position="32"/>
    </location>
</feature>
<dbReference type="HOGENOM" id="CLU_040687_0_0_1"/>
<feature type="region of interest" description="Disordered" evidence="1">
    <location>
        <begin position="1"/>
        <end position="40"/>
    </location>
</feature>
<dbReference type="RefSeq" id="XP_007673940.1">
    <property type="nucleotide sequence ID" value="XM_007675750.1"/>
</dbReference>
<dbReference type="PANTHER" id="PTHR39465">
    <property type="entry name" value="DNA LIGASE D, 3'-PHOSPHOESTERASE DOMAIN"/>
    <property type="match status" value="1"/>
</dbReference>